<gene>
    <name evidence="2" type="ORF">EVAR_18157_1</name>
</gene>
<dbReference type="EMBL" id="BGZK01000232">
    <property type="protein sequence ID" value="GBP30358.1"/>
    <property type="molecule type" value="Genomic_DNA"/>
</dbReference>
<evidence type="ECO:0000256" key="1">
    <source>
        <dbReference type="SAM" id="MobiDB-lite"/>
    </source>
</evidence>
<evidence type="ECO:0000313" key="3">
    <source>
        <dbReference type="Proteomes" id="UP000299102"/>
    </source>
</evidence>
<dbReference type="AlphaFoldDB" id="A0A4C1UV94"/>
<proteinExistence type="predicted"/>
<dbReference type="OrthoDB" id="425681at2759"/>
<protein>
    <submittedName>
        <fullName evidence="2">Uncharacterized protein</fullName>
    </submittedName>
</protein>
<reference evidence="2 3" key="1">
    <citation type="journal article" date="2019" name="Commun. Biol.">
        <title>The bagworm genome reveals a unique fibroin gene that provides high tensile strength.</title>
        <authorList>
            <person name="Kono N."/>
            <person name="Nakamura H."/>
            <person name="Ohtoshi R."/>
            <person name="Tomita M."/>
            <person name="Numata K."/>
            <person name="Arakawa K."/>
        </authorList>
    </citation>
    <scope>NUCLEOTIDE SEQUENCE [LARGE SCALE GENOMIC DNA]</scope>
</reference>
<sequence>MRSLPSMCGVSRKDRCRNSGDRERCGSKEDVVTRVERGVVIKSAAVQSEKEDQHGAGAPDARITKAAAVIKRLCKQNVNSSISAAAARAQARPSSFVTQMFPPGRSVKSARIRANRPLPG</sequence>
<evidence type="ECO:0000313" key="2">
    <source>
        <dbReference type="EMBL" id="GBP30358.1"/>
    </source>
</evidence>
<organism evidence="2 3">
    <name type="scientific">Eumeta variegata</name>
    <name type="common">Bagworm moth</name>
    <name type="synonym">Eumeta japonica</name>
    <dbReference type="NCBI Taxonomy" id="151549"/>
    <lineage>
        <taxon>Eukaryota</taxon>
        <taxon>Metazoa</taxon>
        <taxon>Ecdysozoa</taxon>
        <taxon>Arthropoda</taxon>
        <taxon>Hexapoda</taxon>
        <taxon>Insecta</taxon>
        <taxon>Pterygota</taxon>
        <taxon>Neoptera</taxon>
        <taxon>Endopterygota</taxon>
        <taxon>Lepidoptera</taxon>
        <taxon>Glossata</taxon>
        <taxon>Ditrysia</taxon>
        <taxon>Tineoidea</taxon>
        <taxon>Psychidae</taxon>
        <taxon>Oiketicinae</taxon>
        <taxon>Eumeta</taxon>
    </lineage>
</organism>
<feature type="region of interest" description="Disordered" evidence="1">
    <location>
        <begin position="88"/>
        <end position="120"/>
    </location>
</feature>
<keyword evidence="3" id="KW-1185">Reference proteome</keyword>
<comment type="caution">
    <text evidence="2">The sequence shown here is derived from an EMBL/GenBank/DDBJ whole genome shotgun (WGS) entry which is preliminary data.</text>
</comment>
<feature type="region of interest" description="Disordered" evidence="1">
    <location>
        <begin position="1"/>
        <end position="24"/>
    </location>
</feature>
<accession>A0A4C1UV94</accession>
<feature type="compositionally biased region" description="Basic and acidic residues" evidence="1">
    <location>
        <begin position="11"/>
        <end position="24"/>
    </location>
</feature>
<name>A0A4C1UV94_EUMVA</name>
<dbReference type="Proteomes" id="UP000299102">
    <property type="component" value="Unassembled WGS sequence"/>
</dbReference>